<accession>A0A7T6Z7F1</accession>
<evidence type="ECO:0000256" key="1">
    <source>
        <dbReference type="ARBA" id="ARBA00008324"/>
    </source>
</evidence>
<dbReference type="CDD" id="cd03443">
    <property type="entry name" value="PaaI_thioesterase"/>
    <property type="match status" value="1"/>
</dbReference>
<evidence type="ECO:0000313" key="4">
    <source>
        <dbReference type="EMBL" id="QQK78331.1"/>
    </source>
</evidence>
<dbReference type="InterPro" id="IPR029069">
    <property type="entry name" value="HotDog_dom_sf"/>
</dbReference>
<name>A0A7T6Z7F1_9BACI</name>
<dbReference type="PANTHER" id="PTHR21660">
    <property type="entry name" value="THIOESTERASE SUPERFAMILY MEMBER-RELATED"/>
    <property type="match status" value="1"/>
</dbReference>
<sequence>MTEAEDGGVTVVLDIDEKHMNRNGILHGGVHATMLDNILGAALARHTGMPSTTISLNVNYLAPVKKGRLTASATILQLGYKSATVEGVIMDTEGTAIAKGTGTFKILRKG</sequence>
<organism evidence="4 5">
    <name type="scientific">Salicibibacter cibarius</name>
    <dbReference type="NCBI Taxonomy" id="2743000"/>
    <lineage>
        <taxon>Bacteria</taxon>
        <taxon>Bacillati</taxon>
        <taxon>Bacillota</taxon>
        <taxon>Bacilli</taxon>
        <taxon>Bacillales</taxon>
        <taxon>Bacillaceae</taxon>
        <taxon>Salicibibacter</taxon>
    </lineage>
</organism>
<dbReference type="KEGG" id="scia:HUG15_14190"/>
<gene>
    <name evidence="4" type="ORF">HUG15_14190</name>
</gene>
<keyword evidence="2" id="KW-0378">Hydrolase</keyword>
<comment type="similarity">
    <text evidence="1">Belongs to the thioesterase PaaI family.</text>
</comment>
<dbReference type="InterPro" id="IPR039298">
    <property type="entry name" value="ACOT13"/>
</dbReference>
<evidence type="ECO:0000256" key="2">
    <source>
        <dbReference type="ARBA" id="ARBA00022801"/>
    </source>
</evidence>
<dbReference type="Gene3D" id="3.10.129.10">
    <property type="entry name" value="Hotdog Thioesterase"/>
    <property type="match status" value="1"/>
</dbReference>
<evidence type="ECO:0000259" key="3">
    <source>
        <dbReference type="Pfam" id="PF03061"/>
    </source>
</evidence>
<dbReference type="AlphaFoldDB" id="A0A7T6Z7F1"/>
<dbReference type="EMBL" id="CP054705">
    <property type="protein sequence ID" value="QQK78331.1"/>
    <property type="molecule type" value="Genomic_DNA"/>
</dbReference>
<keyword evidence="5" id="KW-1185">Reference proteome</keyword>
<proteinExistence type="inferred from homology"/>
<dbReference type="NCBIfam" id="TIGR00369">
    <property type="entry name" value="unchar_dom_1"/>
    <property type="match status" value="1"/>
</dbReference>
<feature type="domain" description="Thioesterase" evidence="3">
    <location>
        <begin position="23"/>
        <end position="96"/>
    </location>
</feature>
<dbReference type="Pfam" id="PF03061">
    <property type="entry name" value="4HBT"/>
    <property type="match status" value="1"/>
</dbReference>
<dbReference type="InterPro" id="IPR006683">
    <property type="entry name" value="Thioestr_dom"/>
</dbReference>
<dbReference type="GO" id="GO:0047617">
    <property type="term" value="F:fatty acyl-CoA hydrolase activity"/>
    <property type="evidence" value="ECO:0007669"/>
    <property type="project" value="InterPro"/>
</dbReference>
<reference evidence="4 5" key="1">
    <citation type="submission" date="2020-06" db="EMBL/GenBank/DDBJ databases">
        <title>Genomic analysis of Salicibibacter sp. NKC5-3.</title>
        <authorList>
            <person name="Oh Y.J."/>
        </authorList>
    </citation>
    <scope>NUCLEOTIDE SEQUENCE [LARGE SCALE GENOMIC DNA]</scope>
    <source>
        <strain evidence="4 5">NKC5-3</strain>
    </source>
</reference>
<dbReference type="PANTHER" id="PTHR21660:SF1">
    <property type="entry name" value="ACYL-COENZYME A THIOESTERASE 13"/>
    <property type="match status" value="1"/>
</dbReference>
<dbReference type="SUPFAM" id="SSF54637">
    <property type="entry name" value="Thioesterase/thiol ester dehydrase-isomerase"/>
    <property type="match status" value="1"/>
</dbReference>
<protein>
    <submittedName>
        <fullName evidence="4">PaaI family thioesterase</fullName>
    </submittedName>
</protein>
<dbReference type="Proteomes" id="UP000595823">
    <property type="component" value="Chromosome"/>
</dbReference>
<evidence type="ECO:0000313" key="5">
    <source>
        <dbReference type="Proteomes" id="UP000595823"/>
    </source>
</evidence>
<dbReference type="InterPro" id="IPR003736">
    <property type="entry name" value="PAAI_dom"/>
</dbReference>